<dbReference type="PANTHER" id="PTHR47718">
    <property type="entry name" value="OS01G0519700 PROTEIN"/>
    <property type="match status" value="1"/>
</dbReference>
<gene>
    <name evidence="2" type="ORF">Ahy_A05g024235</name>
</gene>
<proteinExistence type="predicted"/>
<evidence type="ECO:0000313" key="2">
    <source>
        <dbReference type="EMBL" id="RYR58452.1"/>
    </source>
</evidence>
<feature type="domain" description="MULE transposase" evidence="1">
    <location>
        <begin position="238"/>
        <end position="299"/>
    </location>
</feature>
<dbReference type="Proteomes" id="UP000289738">
    <property type="component" value="Chromosome A05"/>
</dbReference>
<keyword evidence="3" id="KW-1185">Reference proteome</keyword>
<evidence type="ECO:0000259" key="1">
    <source>
        <dbReference type="Pfam" id="PF10551"/>
    </source>
</evidence>
<sequence length="371" mass="42958">MNDSTSDYQINHGEVDSISDYQLNHGEVDFEFESNEVPEPLSVVDEKLVPKVGMTFKNLEDAAKFYNDYVKAADFSTRVWRTNKKGNEIKNQLITCSREGKWKSKISPTEKTNPTAGVNCPARIYIHTFKDVGAWIISKNNEEAGIRPSKTFQTFIAVARGHRELNFIEKDVRNYITREVRNVSEQEDAKEFGKYLLRMKEKNQNFFFELKLEDDQSIKLAFWADARSRAIFEYFGDVISFDTTYNTNRYNLVYRSFVGVNHHCQSILLGCILMKNEEIESFKWLFQCWLRCMGGNAPKGLSHRSMRVNEKGYRGLYANNNSLLVYLAHHEEDSKQQVAVRPSYMGSNLSGSPLLGRDEKHAKEREHAFIF</sequence>
<dbReference type="EMBL" id="SDMP01000005">
    <property type="protein sequence ID" value="RYR58452.1"/>
    <property type="molecule type" value="Genomic_DNA"/>
</dbReference>
<accession>A0A445D5D9</accession>
<dbReference type="STRING" id="3818.A0A445D5D9"/>
<organism evidence="2 3">
    <name type="scientific">Arachis hypogaea</name>
    <name type="common">Peanut</name>
    <dbReference type="NCBI Taxonomy" id="3818"/>
    <lineage>
        <taxon>Eukaryota</taxon>
        <taxon>Viridiplantae</taxon>
        <taxon>Streptophyta</taxon>
        <taxon>Embryophyta</taxon>
        <taxon>Tracheophyta</taxon>
        <taxon>Spermatophyta</taxon>
        <taxon>Magnoliopsida</taxon>
        <taxon>eudicotyledons</taxon>
        <taxon>Gunneridae</taxon>
        <taxon>Pentapetalae</taxon>
        <taxon>rosids</taxon>
        <taxon>fabids</taxon>
        <taxon>Fabales</taxon>
        <taxon>Fabaceae</taxon>
        <taxon>Papilionoideae</taxon>
        <taxon>50 kb inversion clade</taxon>
        <taxon>dalbergioids sensu lato</taxon>
        <taxon>Dalbergieae</taxon>
        <taxon>Pterocarpus clade</taxon>
        <taxon>Arachis</taxon>
    </lineage>
</organism>
<dbReference type="Pfam" id="PF10551">
    <property type="entry name" value="MULE"/>
    <property type="match status" value="1"/>
</dbReference>
<name>A0A445D5D9_ARAHY</name>
<dbReference type="AlphaFoldDB" id="A0A445D5D9"/>
<reference evidence="2 3" key="1">
    <citation type="submission" date="2019-01" db="EMBL/GenBank/DDBJ databases">
        <title>Sequencing of cultivated peanut Arachis hypogaea provides insights into genome evolution and oil improvement.</title>
        <authorList>
            <person name="Chen X."/>
        </authorList>
    </citation>
    <scope>NUCLEOTIDE SEQUENCE [LARGE SCALE GENOMIC DNA]</scope>
    <source>
        <strain evidence="3">cv. Fuhuasheng</strain>
        <tissue evidence="2">Leaves</tissue>
    </source>
</reference>
<protein>
    <recommendedName>
        <fullName evidence="1">MULE transposase domain-containing protein</fullName>
    </recommendedName>
</protein>
<dbReference type="PANTHER" id="PTHR47718:SF13">
    <property type="entry name" value="OS09G0290500 PROTEIN"/>
    <property type="match status" value="1"/>
</dbReference>
<dbReference type="InterPro" id="IPR018289">
    <property type="entry name" value="MULE_transposase_dom"/>
</dbReference>
<evidence type="ECO:0000313" key="3">
    <source>
        <dbReference type="Proteomes" id="UP000289738"/>
    </source>
</evidence>
<comment type="caution">
    <text evidence="2">The sequence shown here is derived from an EMBL/GenBank/DDBJ whole genome shotgun (WGS) entry which is preliminary data.</text>
</comment>